<evidence type="ECO:0000313" key="3">
    <source>
        <dbReference type="Proteomes" id="UP001151529"/>
    </source>
</evidence>
<dbReference type="AlphaFoldDB" id="A0A9Q0UHT0"/>
<organism evidence="2 3">
    <name type="scientific">Salix viminalis</name>
    <name type="common">Common osier</name>
    <name type="synonym">Basket willow</name>
    <dbReference type="NCBI Taxonomy" id="40686"/>
    <lineage>
        <taxon>Eukaryota</taxon>
        <taxon>Viridiplantae</taxon>
        <taxon>Streptophyta</taxon>
        <taxon>Embryophyta</taxon>
        <taxon>Tracheophyta</taxon>
        <taxon>Spermatophyta</taxon>
        <taxon>Magnoliopsida</taxon>
        <taxon>eudicotyledons</taxon>
        <taxon>Gunneridae</taxon>
        <taxon>Pentapetalae</taxon>
        <taxon>rosids</taxon>
        <taxon>fabids</taxon>
        <taxon>Malpighiales</taxon>
        <taxon>Salicaceae</taxon>
        <taxon>Saliceae</taxon>
        <taxon>Salix</taxon>
    </lineage>
</organism>
<feature type="compositionally biased region" description="Low complexity" evidence="1">
    <location>
        <begin position="57"/>
        <end position="73"/>
    </location>
</feature>
<evidence type="ECO:0000313" key="2">
    <source>
        <dbReference type="EMBL" id="KAJ6730369.1"/>
    </source>
</evidence>
<reference evidence="2" key="2">
    <citation type="journal article" date="2023" name="Int. J. Mol. Sci.">
        <title>De Novo Assembly and Annotation of 11 Diverse Shrub Willow (Salix) Genomes Reveals Novel Gene Organization in Sex-Linked Regions.</title>
        <authorList>
            <person name="Hyden B."/>
            <person name="Feng K."/>
            <person name="Yates T.B."/>
            <person name="Jawdy S."/>
            <person name="Cereghino C."/>
            <person name="Smart L.B."/>
            <person name="Muchero W."/>
        </authorList>
    </citation>
    <scope>NUCLEOTIDE SEQUENCE [LARGE SCALE GENOMIC DNA]</scope>
    <source>
        <tissue evidence="2">Shoot tip</tissue>
    </source>
</reference>
<proteinExistence type="predicted"/>
<name>A0A9Q0UHT0_SALVM</name>
<feature type="region of interest" description="Disordered" evidence="1">
    <location>
        <begin position="55"/>
        <end position="79"/>
    </location>
</feature>
<feature type="non-terminal residue" evidence="2">
    <location>
        <position position="107"/>
    </location>
</feature>
<dbReference type="OrthoDB" id="10544297at2759"/>
<keyword evidence="3" id="KW-1185">Reference proteome</keyword>
<dbReference type="Proteomes" id="UP001151529">
    <property type="component" value="Chromosome 2"/>
</dbReference>
<dbReference type="EMBL" id="JAPFFL010000004">
    <property type="protein sequence ID" value="KAJ6730369.1"/>
    <property type="molecule type" value="Genomic_DNA"/>
</dbReference>
<evidence type="ECO:0000256" key="1">
    <source>
        <dbReference type="SAM" id="MobiDB-lite"/>
    </source>
</evidence>
<reference evidence="2" key="1">
    <citation type="submission" date="2022-11" db="EMBL/GenBank/DDBJ databases">
        <authorList>
            <person name="Hyden B.L."/>
            <person name="Feng K."/>
            <person name="Yates T."/>
            <person name="Jawdy S."/>
            <person name="Smart L.B."/>
            <person name="Muchero W."/>
        </authorList>
    </citation>
    <scope>NUCLEOTIDE SEQUENCE</scope>
    <source>
        <tissue evidence="2">Shoot tip</tissue>
    </source>
</reference>
<protein>
    <submittedName>
        <fullName evidence="2">Uncharacterized protein</fullName>
    </submittedName>
</protein>
<gene>
    <name evidence="2" type="ORF">OIU85_021191</name>
</gene>
<accession>A0A9Q0UHT0</accession>
<sequence>DNFLEEKVTVNPDRRASIQDPSKSLMVRGAGPVASSHEKWGLVWNSYFSSKQAQETSRSSSGSVVSSVHSSTVPIHDREQDQIEALIELDMPQLMSGNNSARVGDYS</sequence>
<comment type="caution">
    <text evidence="2">The sequence shown here is derived from an EMBL/GenBank/DDBJ whole genome shotgun (WGS) entry which is preliminary data.</text>
</comment>